<dbReference type="VEuPathDB" id="FungiDB:TSTA_125510"/>
<dbReference type="CDD" id="cd05911">
    <property type="entry name" value="Firefly_Luc_like"/>
    <property type="match status" value="1"/>
</dbReference>
<evidence type="ECO:0000259" key="2">
    <source>
        <dbReference type="Pfam" id="PF13193"/>
    </source>
</evidence>
<dbReference type="Pfam" id="PF00501">
    <property type="entry name" value="AMP-binding"/>
    <property type="match status" value="1"/>
</dbReference>
<dbReference type="Proteomes" id="UP000001745">
    <property type="component" value="Unassembled WGS sequence"/>
</dbReference>
<sequence>MVFTQPKWVPNVDLETVPDSIPVSYFMLDEKYGRAKLRDSRSPFICGLSGSQYTSSEAKQRVDFLARGLAKELNWAPNKGSEWDKVITIFAHNTLDSVPLSWAVHNLSGISSPANSAYNVSELKHQIKSSGSKTIFTCLSLLETAIKAATTSGIPRKHIYLLSMSYEKQLGYMLPSDIKTVDQLILEGSRLPELEPLQWEKGQAIRQCAFLMYSSGTTGLPKGVQVSHYNVMVNVLQVAAYESPARRPGQTKVVLGLLPQSHIYGIVSICHISIYRGDAVLVLPKFDLPVLAASIEKFKINVLFIVPPIIIQILNNKPFLDRFDLSSVSEVFSGAAPLGVETYRALLKNYPSWYICQGYGMTETTSAVSMTSALDIFPGSSGSLAPGVQARIVSLSDGSDISEYGKAGELLIRAPNVTSLGYLNNEKATVETFGSGKDAWLRTGDEAMFLKNPNGDGNEHLFIIDRIKELIKVNGHQVAPAELEACLISHPLIADAAVIPVPDDAAGEVPKAFVVLALHNRGQFFQNHSEFIEEIHDYVKQEKAHYKWLKGGIEFVKSIPKSPSGKILRRTLRDYERQKIRQSAARL</sequence>
<evidence type="ECO:0000313" key="4">
    <source>
        <dbReference type="Proteomes" id="UP000001745"/>
    </source>
</evidence>
<reference evidence="4" key="1">
    <citation type="journal article" date="2015" name="Genome Announc.">
        <title>Genome sequence of the AIDS-associated pathogen Penicillium marneffei (ATCC18224) and its near taxonomic relative Talaromyces stipitatus (ATCC10500).</title>
        <authorList>
            <person name="Nierman W.C."/>
            <person name="Fedorova-Abrams N.D."/>
            <person name="Andrianopoulos A."/>
        </authorList>
    </citation>
    <scope>NUCLEOTIDE SEQUENCE [LARGE SCALE GENOMIC DNA]</scope>
    <source>
        <strain evidence="4">ATCC 10500 / CBS 375.48 / QM 6759 / NRRL 1006</strain>
    </source>
</reference>
<gene>
    <name evidence="3" type="ORF">TSTA_125510</name>
</gene>
<feature type="domain" description="AMP-dependent synthetase/ligase" evidence="1">
    <location>
        <begin position="49"/>
        <end position="419"/>
    </location>
</feature>
<protein>
    <submittedName>
        <fullName evidence="3">AMP dependent ligase, putative</fullName>
    </submittedName>
</protein>
<dbReference type="PANTHER" id="PTHR24096">
    <property type="entry name" value="LONG-CHAIN-FATTY-ACID--COA LIGASE"/>
    <property type="match status" value="1"/>
</dbReference>
<name>B8MCM1_TALSN</name>
<dbReference type="PANTHER" id="PTHR24096:SF422">
    <property type="entry name" value="BCDNA.GH02901"/>
    <property type="match status" value="1"/>
</dbReference>
<dbReference type="eggNOG" id="KOG1176">
    <property type="taxonomic scope" value="Eukaryota"/>
</dbReference>
<dbReference type="PROSITE" id="PS00455">
    <property type="entry name" value="AMP_BINDING"/>
    <property type="match status" value="1"/>
</dbReference>
<dbReference type="RefSeq" id="XP_002482829.1">
    <property type="nucleotide sequence ID" value="XM_002482784.1"/>
</dbReference>
<dbReference type="STRING" id="441959.B8MCM1"/>
<dbReference type="EMBL" id="EQ962655">
    <property type="protein sequence ID" value="EED18837.1"/>
    <property type="molecule type" value="Genomic_DNA"/>
</dbReference>
<evidence type="ECO:0000259" key="1">
    <source>
        <dbReference type="Pfam" id="PF00501"/>
    </source>
</evidence>
<dbReference type="SUPFAM" id="SSF56801">
    <property type="entry name" value="Acetyl-CoA synthetase-like"/>
    <property type="match status" value="1"/>
</dbReference>
<dbReference type="GO" id="GO:0016405">
    <property type="term" value="F:CoA-ligase activity"/>
    <property type="evidence" value="ECO:0007669"/>
    <property type="project" value="TreeGrafter"/>
</dbReference>
<accession>B8MCM1</accession>
<dbReference type="Pfam" id="PF13193">
    <property type="entry name" value="AMP-binding_C"/>
    <property type="match status" value="1"/>
</dbReference>
<dbReference type="InterPro" id="IPR045851">
    <property type="entry name" value="AMP-bd_C_sf"/>
</dbReference>
<dbReference type="Gene3D" id="3.40.50.12780">
    <property type="entry name" value="N-terminal domain of ligase-like"/>
    <property type="match status" value="1"/>
</dbReference>
<dbReference type="InParanoid" id="B8MCM1"/>
<feature type="domain" description="AMP-binding enzyme C-terminal" evidence="2">
    <location>
        <begin position="482"/>
        <end position="566"/>
    </location>
</feature>
<dbReference type="GeneID" id="8108382"/>
<dbReference type="OrthoDB" id="6509636at2759"/>
<dbReference type="Gene3D" id="3.30.300.30">
    <property type="match status" value="1"/>
</dbReference>
<dbReference type="AlphaFoldDB" id="B8MCM1"/>
<proteinExistence type="predicted"/>
<dbReference type="HOGENOM" id="CLU_000022_59_2_1"/>
<dbReference type="InterPro" id="IPR042099">
    <property type="entry name" value="ANL_N_sf"/>
</dbReference>
<dbReference type="InterPro" id="IPR025110">
    <property type="entry name" value="AMP-bd_C"/>
</dbReference>
<dbReference type="InterPro" id="IPR000873">
    <property type="entry name" value="AMP-dep_synth/lig_dom"/>
</dbReference>
<dbReference type="InterPro" id="IPR020845">
    <property type="entry name" value="AMP-binding_CS"/>
</dbReference>
<dbReference type="PhylomeDB" id="B8MCM1"/>
<evidence type="ECO:0000313" key="3">
    <source>
        <dbReference type="EMBL" id="EED18837.1"/>
    </source>
</evidence>
<keyword evidence="4" id="KW-1185">Reference proteome</keyword>
<dbReference type="OMA" id="ESCGFAT"/>
<organism evidence="3 4">
    <name type="scientific">Talaromyces stipitatus (strain ATCC 10500 / CBS 375.48 / QM 6759 / NRRL 1006)</name>
    <name type="common">Penicillium stipitatum</name>
    <dbReference type="NCBI Taxonomy" id="441959"/>
    <lineage>
        <taxon>Eukaryota</taxon>
        <taxon>Fungi</taxon>
        <taxon>Dikarya</taxon>
        <taxon>Ascomycota</taxon>
        <taxon>Pezizomycotina</taxon>
        <taxon>Eurotiomycetes</taxon>
        <taxon>Eurotiomycetidae</taxon>
        <taxon>Eurotiales</taxon>
        <taxon>Trichocomaceae</taxon>
        <taxon>Talaromyces</taxon>
        <taxon>Talaromyces sect. Talaromyces</taxon>
    </lineage>
</organism>
<keyword evidence="3" id="KW-0436">Ligase</keyword>